<dbReference type="GO" id="GO:0016805">
    <property type="term" value="F:dipeptidase activity"/>
    <property type="evidence" value="ECO:0007669"/>
    <property type="project" value="UniProtKB-KW"/>
</dbReference>
<dbReference type="InterPro" id="IPR032466">
    <property type="entry name" value="Metal_Hydrolase"/>
</dbReference>
<comment type="caution">
    <text evidence="1">The sequence shown here is derived from an EMBL/GenBank/DDBJ whole genome shotgun (WGS) entry which is preliminary data.</text>
</comment>
<keyword evidence="2" id="KW-1185">Reference proteome</keyword>
<dbReference type="RefSeq" id="WP_209699637.1">
    <property type="nucleotide sequence ID" value="NZ_BAAAVU010000040.1"/>
</dbReference>
<dbReference type="PANTHER" id="PTHR10443:SF12">
    <property type="entry name" value="DIPEPTIDASE"/>
    <property type="match status" value="1"/>
</dbReference>
<organism evidence="1 2">
    <name type="scientific">Kribbella aluminosa</name>
    <dbReference type="NCBI Taxonomy" id="416017"/>
    <lineage>
        <taxon>Bacteria</taxon>
        <taxon>Bacillati</taxon>
        <taxon>Actinomycetota</taxon>
        <taxon>Actinomycetes</taxon>
        <taxon>Propionibacteriales</taxon>
        <taxon>Kribbellaceae</taxon>
        <taxon>Kribbella</taxon>
    </lineage>
</organism>
<dbReference type="SUPFAM" id="SSF51556">
    <property type="entry name" value="Metallo-dependent hydrolases"/>
    <property type="match status" value="1"/>
</dbReference>
<dbReference type="PANTHER" id="PTHR10443">
    <property type="entry name" value="MICROSOMAL DIPEPTIDASE"/>
    <property type="match status" value="1"/>
</dbReference>
<dbReference type="EMBL" id="JAGINT010000002">
    <property type="protein sequence ID" value="MBP2357239.1"/>
    <property type="molecule type" value="Genomic_DNA"/>
</dbReference>
<dbReference type="Pfam" id="PF01244">
    <property type="entry name" value="Peptidase_M19"/>
    <property type="match status" value="1"/>
</dbReference>
<dbReference type="PROSITE" id="PS51365">
    <property type="entry name" value="RENAL_DIPEPTIDASE_2"/>
    <property type="match status" value="1"/>
</dbReference>
<sequence length="371" mass="40365">MTTSEARVQAMLADHPVIDGHNDLPIAFYELCGYDLDAHDLAGSVPQLNTDLPRLRTGHVGGQFWSLWVPQDEHAVRRTFEQLDFVRRLVERFPDDLQLADTADDVEAAIKAGRVASLMGMEGGHSIGESLGVLRVMRALGVRYMTLTHNDNVSWADSATDEPVLGGMNEFGEQVVREMNRIGMLVDLSHVSADTMRHALRVTNAPAIFSHSSARAVCDVPRNAPDDVLETLAGNDGVCMVTFVPMFVSAAYAEWVDEAQPKAKEAGLQLYSPEHREQIEELVGRPRPQATLADVVAHVEHVREVAGIDHIGVGGDYDGCPDFPVELPDVASYPVLFTALADRGWSDEDLGKLAGGNILRVLRAADDVAAG</sequence>
<dbReference type="Proteomes" id="UP000755585">
    <property type="component" value="Unassembled WGS sequence"/>
</dbReference>
<keyword evidence="1" id="KW-0645">Protease</keyword>
<proteinExistence type="predicted"/>
<accession>A0ABS4V007</accession>
<evidence type="ECO:0000313" key="2">
    <source>
        <dbReference type="Proteomes" id="UP000755585"/>
    </source>
</evidence>
<dbReference type="EC" id="3.4.13.19" evidence="1"/>
<reference evidence="1 2" key="1">
    <citation type="submission" date="2021-03" db="EMBL/GenBank/DDBJ databases">
        <title>Sequencing the genomes of 1000 actinobacteria strains.</title>
        <authorList>
            <person name="Klenk H.-P."/>
        </authorList>
    </citation>
    <scope>NUCLEOTIDE SEQUENCE [LARGE SCALE GENOMIC DNA]</scope>
    <source>
        <strain evidence="1 2">DSM 18824</strain>
    </source>
</reference>
<evidence type="ECO:0000313" key="1">
    <source>
        <dbReference type="EMBL" id="MBP2357239.1"/>
    </source>
</evidence>
<dbReference type="InterPro" id="IPR008257">
    <property type="entry name" value="Pept_M19"/>
</dbReference>
<keyword evidence="1" id="KW-0378">Hydrolase</keyword>
<protein>
    <submittedName>
        <fullName evidence="1">Membrane dipeptidase</fullName>
        <ecNumber evidence="1">3.4.13.19</ecNumber>
    </submittedName>
</protein>
<dbReference type="Gene3D" id="3.20.20.140">
    <property type="entry name" value="Metal-dependent hydrolases"/>
    <property type="match status" value="1"/>
</dbReference>
<dbReference type="CDD" id="cd01301">
    <property type="entry name" value="rDP_like"/>
    <property type="match status" value="1"/>
</dbReference>
<keyword evidence="1" id="KW-0224">Dipeptidase</keyword>
<gene>
    <name evidence="1" type="ORF">JOF29_008349</name>
</gene>
<name>A0ABS4V007_9ACTN</name>